<protein>
    <submittedName>
        <fullName evidence="3">Uncharacterized protein</fullName>
    </submittedName>
</protein>
<accession>A0A0F8DEE5</accession>
<gene>
    <name evidence="3" type="ORF">CFO_g3333</name>
</gene>
<evidence type="ECO:0000256" key="2">
    <source>
        <dbReference type="SAM" id="SignalP"/>
    </source>
</evidence>
<dbReference type="Proteomes" id="UP000034841">
    <property type="component" value="Unassembled WGS sequence"/>
</dbReference>
<reference evidence="3 4" key="1">
    <citation type="submission" date="2015-04" db="EMBL/GenBank/DDBJ databases">
        <title>Genome sequence of Ceratocystis platani, a major pathogen of plane trees.</title>
        <authorList>
            <person name="Belbahri L."/>
        </authorList>
    </citation>
    <scope>NUCLEOTIDE SEQUENCE [LARGE SCALE GENOMIC DNA]</scope>
    <source>
        <strain evidence="3 4">CFO</strain>
    </source>
</reference>
<feature type="region of interest" description="Disordered" evidence="1">
    <location>
        <begin position="537"/>
        <end position="558"/>
    </location>
</feature>
<keyword evidence="4" id="KW-1185">Reference proteome</keyword>
<feature type="signal peptide" evidence="2">
    <location>
        <begin position="1"/>
        <end position="21"/>
    </location>
</feature>
<keyword evidence="2" id="KW-0732">Signal</keyword>
<sequence length="700" mass="73386">MLFQRLFSLASVASLLGSAMAKPVVVKSDTWEVPEAVRPLNHIEIRDPMVEARSQYLEKRLSGKLDLSKSLIDNTAGGIRISARCVECQTQGTVNFQLTNEDVINPVLRIDFTSVKAWIEVGLIVSGGKAFSLNLYSSQTPIGIGVPGLNIGVLLFVDLVIDVDAEIDMTGGFFVELAENSYIEAALLKGQLEQTAFKGVGVQSIPVKVKYFDVLLTASLRVRVQAGVEAKFAGTTAVVGVYANVIEFVLSLEVVDNDCYFEATEHFNVNIGAYAKLELLFFKVGAPTASTTLFRSPTLTQCIEETKPTTMNRIMTKSGQVIGDSPTSNYPLITSPPGDASDPSALLPGSISASKTMPPGTGITKGTGLPTGNPYAMPSGVLGAEKPTGGVGSTGLPYYSNRTNTAVAPSAAYTLSTKLSSRPAISTATRASSPEYGGKGSGIAAVPYPTSDSYSPKATGTYGQRPYAPSAAASGPSYPVYNATITSHAGTQATGIPYGTAPPIAGDVYTITMCAVHAINCPAEYVQYITVTRPYESSQTSSATTVTEAPTTSRAPFQFPTNCTSLEPLETPIVNVYVPPPDAVMPDSQSLNIIDYGYEQIIHNAAGNETTILLETATAINVAPTVIPVVPSGLSGDGGFNALPKIKEYEGSNTKTTASASVSAFPPSSSDVVQSSALILRSSFGGVMASLVAMFAVTVL</sequence>
<proteinExistence type="predicted"/>
<feature type="chain" id="PRO_5002528389" evidence="2">
    <location>
        <begin position="22"/>
        <end position="700"/>
    </location>
</feature>
<dbReference type="AlphaFoldDB" id="A0A0F8DEE5"/>
<organism evidence="3 4">
    <name type="scientific">Ceratocystis fimbriata f. sp. platani</name>
    <dbReference type="NCBI Taxonomy" id="88771"/>
    <lineage>
        <taxon>Eukaryota</taxon>
        <taxon>Fungi</taxon>
        <taxon>Dikarya</taxon>
        <taxon>Ascomycota</taxon>
        <taxon>Pezizomycotina</taxon>
        <taxon>Sordariomycetes</taxon>
        <taxon>Hypocreomycetidae</taxon>
        <taxon>Microascales</taxon>
        <taxon>Ceratocystidaceae</taxon>
        <taxon>Ceratocystis</taxon>
    </lineage>
</organism>
<evidence type="ECO:0000313" key="4">
    <source>
        <dbReference type="Proteomes" id="UP000034841"/>
    </source>
</evidence>
<comment type="caution">
    <text evidence="3">The sequence shown here is derived from an EMBL/GenBank/DDBJ whole genome shotgun (WGS) entry which is preliminary data.</text>
</comment>
<dbReference type="EMBL" id="LBBL01000168">
    <property type="protein sequence ID" value="KKF94339.1"/>
    <property type="molecule type" value="Genomic_DNA"/>
</dbReference>
<dbReference type="OrthoDB" id="4733706at2759"/>
<evidence type="ECO:0000313" key="3">
    <source>
        <dbReference type="EMBL" id="KKF94339.1"/>
    </source>
</evidence>
<evidence type="ECO:0000256" key="1">
    <source>
        <dbReference type="SAM" id="MobiDB-lite"/>
    </source>
</evidence>
<feature type="region of interest" description="Disordered" evidence="1">
    <location>
        <begin position="352"/>
        <end position="381"/>
    </location>
</feature>
<name>A0A0F8DEE5_CERFI</name>